<keyword evidence="2" id="KW-1185">Reference proteome</keyword>
<dbReference type="EMBL" id="CP095046">
    <property type="protein sequence ID" value="UOQ71309.1"/>
    <property type="molecule type" value="Genomic_DNA"/>
</dbReference>
<gene>
    <name evidence="1" type="ORF">MUN79_22155</name>
</gene>
<dbReference type="RefSeq" id="WP_244674717.1">
    <property type="nucleotide sequence ID" value="NZ_CP095046.1"/>
</dbReference>
<accession>A0A8T9Q740</accession>
<dbReference type="Proteomes" id="UP000831796">
    <property type="component" value="Chromosome"/>
</dbReference>
<evidence type="ECO:0000313" key="1">
    <source>
        <dbReference type="EMBL" id="UOQ71309.1"/>
    </source>
</evidence>
<reference evidence="1" key="1">
    <citation type="submission" date="2022-04" db="EMBL/GenBank/DDBJ databases">
        <title>Hymenobacter sp. isolated from the air.</title>
        <authorList>
            <person name="Won M."/>
            <person name="Lee C.-M."/>
            <person name="Woen H.-Y."/>
            <person name="Kwon S.-W."/>
        </authorList>
    </citation>
    <scope>NUCLEOTIDE SEQUENCE</scope>
    <source>
        <strain evidence="1">5116S-3</strain>
    </source>
</reference>
<proteinExistence type="predicted"/>
<sequence length="69" mass="7704">MAYFTSQLLTLQASGARVLLRNVDSRLLRALRVLHLDKVFQIDQEDSTADQRSVAWSNELLPYGAAAQA</sequence>
<evidence type="ECO:0000313" key="2">
    <source>
        <dbReference type="Proteomes" id="UP000831796"/>
    </source>
</evidence>
<dbReference type="KEGG" id="hcu:MUN79_22155"/>
<dbReference type="AlphaFoldDB" id="A0A8T9Q740"/>
<protein>
    <submittedName>
        <fullName evidence="1">Uncharacterized protein</fullName>
    </submittedName>
</protein>
<organism evidence="1 2">
    <name type="scientific">Hymenobacter cellulosilyticus</name>
    <dbReference type="NCBI Taxonomy" id="2932248"/>
    <lineage>
        <taxon>Bacteria</taxon>
        <taxon>Pseudomonadati</taxon>
        <taxon>Bacteroidota</taxon>
        <taxon>Cytophagia</taxon>
        <taxon>Cytophagales</taxon>
        <taxon>Hymenobacteraceae</taxon>
        <taxon>Hymenobacter</taxon>
    </lineage>
</organism>
<name>A0A8T9Q740_9BACT</name>